<organism evidence="1 2">
    <name type="scientific">Streptomyces sannanensis</name>
    <dbReference type="NCBI Taxonomy" id="285536"/>
    <lineage>
        <taxon>Bacteria</taxon>
        <taxon>Bacillati</taxon>
        <taxon>Actinomycetota</taxon>
        <taxon>Actinomycetes</taxon>
        <taxon>Kitasatosporales</taxon>
        <taxon>Streptomycetaceae</taxon>
        <taxon>Streptomyces</taxon>
    </lineage>
</organism>
<keyword evidence="2" id="KW-1185">Reference proteome</keyword>
<proteinExistence type="predicted"/>
<gene>
    <name evidence="1" type="ORF">GCM10020367_43470</name>
</gene>
<protein>
    <recommendedName>
        <fullName evidence="3">Sarcosine oxidase subunit gamma</fullName>
    </recommendedName>
</protein>
<evidence type="ECO:0008006" key="3">
    <source>
        <dbReference type="Google" id="ProtNLM"/>
    </source>
</evidence>
<evidence type="ECO:0000313" key="1">
    <source>
        <dbReference type="EMBL" id="GAA3375484.1"/>
    </source>
</evidence>
<dbReference type="EMBL" id="BAAAYL010000001">
    <property type="protein sequence ID" value="GAA3375484.1"/>
    <property type="molecule type" value="Genomic_DNA"/>
</dbReference>
<accession>A0ABP6SFC3</accession>
<name>A0ABP6SFC3_9ACTN</name>
<dbReference type="Proteomes" id="UP001499990">
    <property type="component" value="Unassembled WGS sequence"/>
</dbReference>
<evidence type="ECO:0000313" key="2">
    <source>
        <dbReference type="Proteomes" id="UP001499990"/>
    </source>
</evidence>
<comment type="caution">
    <text evidence="1">The sequence shown here is derived from an EMBL/GenBank/DDBJ whole genome shotgun (WGS) entry which is preliminary data.</text>
</comment>
<reference evidence="2" key="1">
    <citation type="journal article" date="2019" name="Int. J. Syst. Evol. Microbiol.">
        <title>The Global Catalogue of Microorganisms (GCM) 10K type strain sequencing project: providing services to taxonomists for standard genome sequencing and annotation.</title>
        <authorList>
            <consortium name="The Broad Institute Genomics Platform"/>
            <consortium name="The Broad Institute Genome Sequencing Center for Infectious Disease"/>
            <person name="Wu L."/>
            <person name="Ma J."/>
        </authorList>
    </citation>
    <scope>NUCLEOTIDE SEQUENCE [LARGE SCALE GENOMIC DNA]</scope>
    <source>
        <strain evidence="2">JCM 9651</strain>
    </source>
</reference>
<sequence length="147" mass="16267">MSGDYWEEEVFSVPPLAALRKTNASDVFDWLELHFPFTGGKIDWRRVGGRHKHWRIDDEQLLAASASREICARIRPGSAVEHVGDGLSPYGVRFTGGEAASVTAALLEVPEHHYFLAGDRAWIVVVSFEGDLDVLDRVGTWLSSGSD</sequence>